<feature type="region of interest" description="Disordered" evidence="1">
    <location>
        <begin position="1"/>
        <end position="21"/>
    </location>
</feature>
<dbReference type="AlphaFoldDB" id="A0A9P5L6L1"/>
<dbReference type="Proteomes" id="UP000722485">
    <property type="component" value="Unassembled WGS sequence"/>
</dbReference>
<feature type="region of interest" description="Disordered" evidence="1">
    <location>
        <begin position="130"/>
        <end position="151"/>
    </location>
</feature>
<feature type="compositionally biased region" description="Pro residues" evidence="1">
    <location>
        <begin position="1"/>
        <end position="13"/>
    </location>
</feature>
<feature type="region of interest" description="Disordered" evidence="1">
    <location>
        <begin position="347"/>
        <end position="378"/>
    </location>
</feature>
<reference evidence="2" key="1">
    <citation type="submission" date="2020-03" db="EMBL/GenBank/DDBJ databases">
        <title>Draft Genome Sequence of Cylindrodendrum hubeiense.</title>
        <authorList>
            <person name="Buettner E."/>
            <person name="Kellner H."/>
        </authorList>
    </citation>
    <scope>NUCLEOTIDE SEQUENCE</scope>
    <source>
        <strain evidence="2">IHI 201604</strain>
    </source>
</reference>
<comment type="caution">
    <text evidence="2">The sequence shown here is derived from an EMBL/GenBank/DDBJ whole genome shotgun (WGS) entry which is preliminary data.</text>
</comment>
<accession>A0A9P5L6L1</accession>
<evidence type="ECO:0000256" key="1">
    <source>
        <dbReference type="SAM" id="MobiDB-lite"/>
    </source>
</evidence>
<keyword evidence="3" id="KW-1185">Reference proteome</keyword>
<feature type="compositionally biased region" description="Low complexity" evidence="1">
    <location>
        <begin position="52"/>
        <end position="71"/>
    </location>
</feature>
<organism evidence="2 3">
    <name type="scientific">Cylindrodendrum hubeiense</name>
    <dbReference type="NCBI Taxonomy" id="595255"/>
    <lineage>
        <taxon>Eukaryota</taxon>
        <taxon>Fungi</taxon>
        <taxon>Dikarya</taxon>
        <taxon>Ascomycota</taxon>
        <taxon>Pezizomycotina</taxon>
        <taxon>Sordariomycetes</taxon>
        <taxon>Hypocreomycetidae</taxon>
        <taxon>Hypocreales</taxon>
        <taxon>Nectriaceae</taxon>
        <taxon>Cylindrodendrum</taxon>
    </lineage>
</organism>
<dbReference type="EMBL" id="JAANBB010000407">
    <property type="protein sequence ID" value="KAF7542884.1"/>
    <property type="molecule type" value="Genomic_DNA"/>
</dbReference>
<evidence type="ECO:0000313" key="3">
    <source>
        <dbReference type="Proteomes" id="UP000722485"/>
    </source>
</evidence>
<sequence length="378" mass="39735">MDPSSGPPRPALQPPAAEDPPITAAHLARFEFSDAGTKILMVEWYPDAVVEKAPAAASAESSAPPDAVPAADRQHVSAPDPAPGFDAHSGSGLADTTNATEDTRTSRRPTWTSSNWEVSWPGKTTVLRAADADSDSAPASSSSASSADQTSTRRRVYFLLPPEAPVPATITLTPPTGDHRSSLILKPLPAIFPPGFDAEAGIRGVLHTIWARRRLAALDHEVAEEMRANAESVGLEMALAEKQWIQDTFLRAPPTRHSPVSTRSTVTSRLGDKLRGLKLATSPADLTPSLSANTFTAAGSQSHTLSPQGVDIAVSSFSSMASKAPSGPLSLNAALHGDIAATVSAPVRMDRQDPDDDLFALPLSPRSPDMKKSPFSAL</sequence>
<feature type="region of interest" description="Disordered" evidence="1">
    <location>
        <begin position="52"/>
        <end position="118"/>
    </location>
</feature>
<feature type="compositionally biased region" description="Low complexity" evidence="1">
    <location>
        <begin position="135"/>
        <end position="148"/>
    </location>
</feature>
<name>A0A9P5L6L1_9HYPO</name>
<proteinExistence type="predicted"/>
<protein>
    <submittedName>
        <fullName evidence="2">Uncharacterized protein</fullName>
    </submittedName>
</protein>
<gene>
    <name evidence="2" type="ORF">G7Z17_g11203</name>
</gene>
<evidence type="ECO:0000313" key="2">
    <source>
        <dbReference type="EMBL" id="KAF7542884.1"/>
    </source>
</evidence>
<dbReference type="OrthoDB" id="5344482at2759"/>